<sequence>MLLQFLLSQFYHSNTITNVLSLQNYKNMRIIRTFAFTLNVNSLQTAH</sequence>
<dbReference type="EMBL" id="AWSV01000175">
    <property type="protein sequence ID" value="ERI81035.1"/>
    <property type="molecule type" value="Genomic_DNA"/>
</dbReference>
<protein>
    <submittedName>
        <fullName evidence="1">Uncharacterized protein</fullName>
    </submittedName>
</protein>
<gene>
    <name evidence="1" type="ORF">HMPREF1981_03423</name>
</gene>
<proteinExistence type="predicted"/>
<comment type="caution">
    <text evidence="1">The sequence shown here is derived from an EMBL/GenBank/DDBJ whole genome shotgun (WGS) entry which is preliminary data.</text>
</comment>
<evidence type="ECO:0000313" key="2">
    <source>
        <dbReference type="Proteomes" id="UP000016496"/>
    </source>
</evidence>
<reference evidence="1 2" key="1">
    <citation type="submission" date="2013-08" db="EMBL/GenBank/DDBJ databases">
        <authorList>
            <person name="Weinstock G."/>
            <person name="Sodergren E."/>
            <person name="Wylie T."/>
            <person name="Fulton L."/>
            <person name="Fulton R."/>
            <person name="Fronick C."/>
            <person name="O'Laughlin M."/>
            <person name="Godfrey J."/>
            <person name="Miner T."/>
            <person name="Herter B."/>
            <person name="Appelbaum E."/>
            <person name="Cordes M."/>
            <person name="Lek S."/>
            <person name="Wollam A."/>
            <person name="Pepin K.H."/>
            <person name="Palsikar V.B."/>
            <person name="Mitreva M."/>
            <person name="Wilson R.K."/>
        </authorList>
    </citation>
    <scope>NUCLEOTIDE SEQUENCE [LARGE SCALE GENOMIC DNA]</scope>
    <source>
        <strain evidence="1 2">F0041</strain>
    </source>
</reference>
<organism evidence="1 2">
    <name type="scientific">Bacteroides pyogenes F0041</name>
    <dbReference type="NCBI Taxonomy" id="1321819"/>
    <lineage>
        <taxon>Bacteria</taxon>
        <taxon>Pseudomonadati</taxon>
        <taxon>Bacteroidota</taxon>
        <taxon>Bacteroidia</taxon>
        <taxon>Bacteroidales</taxon>
        <taxon>Bacteroidaceae</taxon>
        <taxon>Bacteroides</taxon>
    </lineage>
</organism>
<dbReference type="AlphaFoldDB" id="U2C922"/>
<dbReference type="PATRIC" id="fig|1321819.3.peg.3155"/>
<dbReference type="HOGENOM" id="CLU_3164822_0_0_10"/>
<dbReference type="Proteomes" id="UP000016496">
    <property type="component" value="Unassembled WGS sequence"/>
</dbReference>
<evidence type="ECO:0000313" key="1">
    <source>
        <dbReference type="EMBL" id="ERI81035.1"/>
    </source>
</evidence>
<accession>U2C922</accession>
<name>U2C922_9BACE</name>